<accession>S5MS35</accession>
<dbReference type="HOGENOM" id="CLU_057473_1_0_6"/>
<dbReference type="InterPro" id="IPR051723">
    <property type="entry name" value="Bact_OM_Invasion-Related"/>
</dbReference>
<name>S5MS35_SALBN</name>
<gene>
    <name evidence="7" type="ORF">A464_263</name>
</gene>
<evidence type="ECO:0000256" key="2">
    <source>
        <dbReference type="ARBA" id="ARBA00022452"/>
    </source>
</evidence>
<evidence type="ECO:0000259" key="6">
    <source>
        <dbReference type="Pfam" id="PF13505"/>
    </source>
</evidence>
<evidence type="ECO:0000313" key="8">
    <source>
        <dbReference type="Proteomes" id="UP000015042"/>
    </source>
</evidence>
<evidence type="ECO:0000256" key="4">
    <source>
        <dbReference type="ARBA" id="ARBA00022729"/>
    </source>
</evidence>
<evidence type="ECO:0000256" key="1">
    <source>
        <dbReference type="ARBA" id="ARBA00004571"/>
    </source>
</evidence>
<keyword evidence="2" id="KW-1134">Transmembrane beta strand</keyword>
<evidence type="ECO:0000313" key="7">
    <source>
        <dbReference type="EMBL" id="AGR57449.1"/>
    </source>
</evidence>
<dbReference type="eggNOG" id="COG3637">
    <property type="taxonomic scope" value="Bacteria"/>
</dbReference>
<keyword evidence="3" id="KW-0812">Transmembrane</keyword>
<comment type="subcellular location">
    <subcellularLocation>
        <location evidence="1">Cell outer membrane</location>
        <topology evidence="1">Multi-pass membrane protein</topology>
    </subcellularLocation>
</comment>
<dbReference type="Gene3D" id="2.40.160.20">
    <property type="match status" value="1"/>
</dbReference>
<dbReference type="AlphaFoldDB" id="S5MS35"/>
<dbReference type="PANTHER" id="PTHR35892">
    <property type="entry name" value="OUTER MEMBRANE PROTEIN PAGN-RELATED"/>
    <property type="match status" value="1"/>
</dbReference>
<dbReference type="Proteomes" id="UP000015042">
    <property type="component" value="Chromosome"/>
</dbReference>
<keyword evidence="4" id="KW-0732">Signal</keyword>
<protein>
    <submittedName>
        <fullName evidence="7">Peptide transport periplasmic protein SapA</fullName>
    </submittedName>
</protein>
<dbReference type="PANTHER" id="PTHR35892:SF2">
    <property type="entry name" value="OUTER MEMBRANE PROTEIN PAGN"/>
    <property type="match status" value="1"/>
</dbReference>
<dbReference type="Pfam" id="PF13505">
    <property type="entry name" value="OMP_b-brl"/>
    <property type="match status" value="1"/>
</dbReference>
<dbReference type="InterPro" id="IPR011250">
    <property type="entry name" value="OMP/PagP_B-barrel"/>
</dbReference>
<dbReference type="KEGG" id="sbz:A464_263"/>
<reference evidence="7 8" key="1">
    <citation type="submission" date="2013-07" db="EMBL/GenBank/DDBJ databases">
        <title>Genome sequence of Salmonella bongori N268-08 - a rare clinical isolate.</title>
        <authorList>
            <person name="Marti R."/>
            <person name="Hagens S."/>
            <person name="Loessner M.J."/>
            <person name="Klumpp J."/>
        </authorList>
    </citation>
    <scope>NUCLEOTIDE SEQUENCE [LARGE SCALE GENOMIC DNA]</scope>
    <source>
        <strain evidence="7 8">N268-08</strain>
    </source>
</reference>
<feature type="domain" description="Outer membrane protein beta-barrel" evidence="6">
    <location>
        <begin position="58"/>
        <end position="289"/>
    </location>
</feature>
<evidence type="ECO:0000256" key="3">
    <source>
        <dbReference type="ARBA" id="ARBA00022692"/>
    </source>
</evidence>
<dbReference type="SUPFAM" id="SSF56925">
    <property type="entry name" value="OMPA-like"/>
    <property type="match status" value="1"/>
</dbReference>
<evidence type="ECO:0000256" key="5">
    <source>
        <dbReference type="ARBA" id="ARBA00023136"/>
    </source>
</evidence>
<dbReference type="InterPro" id="IPR027385">
    <property type="entry name" value="Beta-barrel_OMP"/>
</dbReference>
<sequence>MLFKRFISFLAQITHHPTLIYQFFSLRLYNRYILPYTVELVFYPNIEAGSEMKNFSTVCIISLLATYAAAAPAKEGAYITGKAGVSVVNLYGINSTFSADEIVNGHKKLPDSTKGVFGGGVAIGYDFYDQYQLPVRLELDTTFRGETDAKSGQDITAFGESVHINVKNQVRMATYMVNGYYDFHNGTALTPYVSAGIGLAHVKLKNNTIPVGYDINETLSASKNNVAWGAGIGAKYAVTDNIAIDASYKYINAGKVKISKNNYAGDEHTSYYTDTKAASNDFMIGITYAF</sequence>
<dbReference type="EMBL" id="CP006608">
    <property type="protein sequence ID" value="AGR57449.1"/>
    <property type="molecule type" value="Genomic_DNA"/>
</dbReference>
<proteinExistence type="predicted"/>
<dbReference type="PATRIC" id="fig|1197719.3.peg.264"/>
<organism evidence="7 8">
    <name type="scientific">Salmonella bongori N268-08</name>
    <dbReference type="NCBI Taxonomy" id="1197719"/>
    <lineage>
        <taxon>Bacteria</taxon>
        <taxon>Pseudomonadati</taxon>
        <taxon>Pseudomonadota</taxon>
        <taxon>Gammaproteobacteria</taxon>
        <taxon>Enterobacterales</taxon>
        <taxon>Enterobacteriaceae</taxon>
        <taxon>Salmonella</taxon>
    </lineage>
</organism>
<dbReference type="GO" id="GO:0009279">
    <property type="term" value="C:cell outer membrane"/>
    <property type="evidence" value="ECO:0007669"/>
    <property type="project" value="UniProtKB-SubCell"/>
</dbReference>
<keyword evidence="5" id="KW-0472">Membrane</keyword>